<dbReference type="Pfam" id="PF13174">
    <property type="entry name" value="TPR_6"/>
    <property type="match status" value="1"/>
</dbReference>
<feature type="region of interest" description="Disordered" evidence="3">
    <location>
        <begin position="1"/>
        <end position="30"/>
    </location>
</feature>
<dbReference type="SMART" id="SM00028">
    <property type="entry name" value="TPR"/>
    <property type="match status" value="7"/>
</dbReference>
<dbReference type="Gene3D" id="1.25.40.10">
    <property type="entry name" value="Tetratricopeptide repeat domain"/>
    <property type="match status" value="2"/>
</dbReference>
<dbReference type="Proteomes" id="UP000004200">
    <property type="component" value="Unassembled WGS sequence"/>
</dbReference>
<keyword evidence="2" id="KW-0802">TPR repeat</keyword>
<protein>
    <submittedName>
        <fullName evidence="4">TPR repeat-containing protein</fullName>
    </submittedName>
</protein>
<feature type="compositionally biased region" description="Low complexity" evidence="3">
    <location>
        <begin position="17"/>
        <end position="26"/>
    </location>
</feature>
<proteinExistence type="predicted"/>
<dbReference type="PATRIC" id="fig|765913.3.peg.1740"/>
<dbReference type="InterPro" id="IPR019734">
    <property type="entry name" value="TPR_rpt"/>
</dbReference>
<sequence>MARSDSPATAGGPTGASVDSVVSDVDSPSRGLTPDQVYAVLAGEFAGRRGDMATAFVHYYQAAQLTRSPRMAELAVRAAISADDEQAAGKGIALWLELAPDAVAANQVAAFLRIKAKDREGALIHLSRLVALNKDPSASPFSLAAAIVSRVPDPGERVGLMRALVERFPESADAQQALAMVAASASHFEAADKASRRAMALRPEWDVPRLFLVRMKLSQGQRDEARSLLEDFVAQRPDDQALRKLYGQFLVEDQEFARARDVFERLLSDRPNEPDALFAAGVLSLQLDDLDGARTYFTRLRETGERQDEAAFYLGQTEERADDPQAALGWYAKVSGANASDAKVRMALLLAKDGDVVKARELLQRLRDRSPEDAVSLYMVEAEILDEVGQRDEAMSVYTSAIESRSDDHTLRYARALYAVKLGRLALAERDLRRIIAEDPEHADALNALGYTLADRTDRYREALGFIERAYALKPDEPAILDSMGWVNFRLGNYEVARDFLRRALDKMDDGEIAAHLGETLWALGRRSDAWAVWDAAAKEHPDHQYLREVIGRHRVSRTDVEPPAANTKP</sequence>
<dbReference type="PANTHER" id="PTHR45586">
    <property type="entry name" value="TPR REPEAT-CONTAINING PROTEIN PA4667"/>
    <property type="match status" value="1"/>
</dbReference>
<dbReference type="STRING" id="765913.ThidrDRAFT_1716"/>
<dbReference type="SUPFAM" id="SSF48452">
    <property type="entry name" value="TPR-like"/>
    <property type="match status" value="2"/>
</dbReference>
<dbReference type="PANTHER" id="PTHR45586:SF1">
    <property type="entry name" value="LIPOPOLYSACCHARIDE ASSEMBLY PROTEIN B"/>
    <property type="match status" value="1"/>
</dbReference>
<accession>G2E0A3</accession>
<evidence type="ECO:0000256" key="3">
    <source>
        <dbReference type="SAM" id="MobiDB-lite"/>
    </source>
</evidence>
<dbReference type="AlphaFoldDB" id="G2E0A3"/>
<organism evidence="4 5">
    <name type="scientific">Thiorhodococcus drewsii AZ1</name>
    <dbReference type="NCBI Taxonomy" id="765913"/>
    <lineage>
        <taxon>Bacteria</taxon>
        <taxon>Pseudomonadati</taxon>
        <taxon>Pseudomonadota</taxon>
        <taxon>Gammaproteobacteria</taxon>
        <taxon>Chromatiales</taxon>
        <taxon>Chromatiaceae</taxon>
        <taxon>Thiorhodococcus</taxon>
    </lineage>
</organism>
<evidence type="ECO:0000256" key="2">
    <source>
        <dbReference type="ARBA" id="ARBA00022803"/>
    </source>
</evidence>
<dbReference type="eggNOG" id="COG0457">
    <property type="taxonomic scope" value="Bacteria"/>
</dbReference>
<reference evidence="4 5" key="1">
    <citation type="submission" date="2011-06" db="EMBL/GenBank/DDBJ databases">
        <title>The draft genome of Thiorhodococcus drewsii AZ1.</title>
        <authorList>
            <consortium name="US DOE Joint Genome Institute (JGI-PGF)"/>
            <person name="Lucas S."/>
            <person name="Han J."/>
            <person name="Lapidus A."/>
            <person name="Cheng J.-F."/>
            <person name="Goodwin L."/>
            <person name="Pitluck S."/>
            <person name="Peters L."/>
            <person name="Land M.L."/>
            <person name="Hauser L."/>
            <person name="Vogl K."/>
            <person name="Liu Z."/>
            <person name="Imhoff J."/>
            <person name="Thiel V."/>
            <person name="Frigaard N.-U."/>
            <person name="Bryant D.A."/>
            <person name="Woyke T.J."/>
        </authorList>
    </citation>
    <scope>NUCLEOTIDE SEQUENCE [LARGE SCALE GENOMIC DNA]</scope>
    <source>
        <strain evidence="4 5">AZ1</strain>
    </source>
</reference>
<evidence type="ECO:0000313" key="5">
    <source>
        <dbReference type="Proteomes" id="UP000004200"/>
    </source>
</evidence>
<evidence type="ECO:0000313" key="4">
    <source>
        <dbReference type="EMBL" id="EGV31831.1"/>
    </source>
</evidence>
<dbReference type="Pfam" id="PF13432">
    <property type="entry name" value="TPR_16"/>
    <property type="match status" value="3"/>
</dbReference>
<comment type="caution">
    <text evidence="4">The sequence shown here is derived from an EMBL/GenBank/DDBJ whole genome shotgun (WGS) entry which is preliminary data.</text>
</comment>
<evidence type="ECO:0000256" key="1">
    <source>
        <dbReference type="ARBA" id="ARBA00022737"/>
    </source>
</evidence>
<keyword evidence="1" id="KW-0677">Repeat</keyword>
<dbReference type="InterPro" id="IPR011990">
    <property type="entry name" value="TPR-like_helical_dom_sf"/>
</dbReference>
<name>G2E0A3_9GAMM</name>
<dbReference type="InterPro" id="IPR051012">
    <property type="entry name" value="CellSynth/LPSAsmb/PSIAsmb"/>
</dbReference>
<gene>
    <name evidence="4" type="ORF">ThidrDRAFT_1716</name>
</gene>
<keyword evidence="5" id="KW-1185">Reference proteome</keyword>
<dbReference type="EMBL" id="AFWT01000010">
    <property type="protein sequence ID" value="EGV31831.1"/>
    <property type="molecule type" value="Genomic_DNA"/>
</dbReference>